<dbReference type="AlphaFoldDB" id="A0A1B1MX29"/>
<evidence type="ECO:0000313" key="3">
    <source>
        <dbReference type="Proteomes" id="UP000092573"/>
    </source>
</evidence>
<dbReference type="Proteomes" id="UP000092573">
    <property type="component" value="Chromosome"/>
</dbReference>
<organism evidence="2 3">
    <name type="scientific">Paenibacillus yonginensis</name>
    <dbReference type="NCBI Taxonomy" id="1462996"/>
    <lineage>
        <taxon>Bacteria</taxon>
        <taxon>Bacillati</taxon>
        <taxon>Bacillota</taxon>
        <taxon>Bacilli</taxon>
        <taxon>Bacillales</taxon>
        <taxon>Paenibacillaceae</taxon>
        <taxon>Paenibacillus</taxon>
    </lineage>
</organism>
<keyword evidence="1" id="KW-1133">Transmembrane helix</keyword>
<keyword evidence="1" id="KW-0472">Membrane</keyword>
<dbReference type="EMBL" id="CP014167">
    <property type="protein sequence ID" value="ANS73734.1"/>
    <property type="molecule type" value="Genomic_DNA"/>
</dbReference>
<evidence type="ECO:0000313" key="2">
    <source>
        <dbReference type="EMBL" id="ANS73734.1"/>
    </source>
</evidence>
<dbReference type="RefSeq" id="WP_068694348.1">
    <property type="nucleotide sequence ID" value="NZ_CP014167.1"/>
</dbReference>
<evidence type="ECO:0000256" key="1">
    <source>
        <dbReference type="SAM" id="Phobius"/>
    </source>
</evidence>
<keyword evidence="1" id="KW-0812">Transmembrane</keyword>
<protein>
    <submittedName>
        <fullName evidence="2">Uncharacterized protein</fullName>
    </submittedName>
</protein>
<accession>A0A1B1MX29</accession>
<sequence length="94" mass="10987">MTIWGKVKHILYMLAALVMLLYALPMISFAPGSGWVSWFGAVWALFAFLVIGAHLHFILGVDTENKKQLEWIRQAKLREWQLKWSKDRKQSRTL</sequence>
<feature type="transmembrane region" description="Helical" evidence="1">
    <location>
        <begin position="36"/>
        <end position="59"/>
    </location>
</feature>
<dbReference type="KEGG" id="pyg:AWM70_03395"/>
<dbReference type="STRING" id="1462996.AWM70_03395"/>
<reference evidence="2 3" key="1">
    <citation type="submission" date="2016-01" db="EMBL/GenBank/DDBJ databases">
        <title>Complete Genome Sequence of Paenibacillus yonginensis DCY84, a novel Plant Growth-Promoting Bacteria with Elicitation of Induced Systemic Resistance.</title>
        <authorList>
            <person name="Kim Y.J."/>
            <person name="Yang D.C."/>
            <person name="Sukweenadhi J."/>
        </authorList>
    </citation>
    <scope>NUCLEOTIDE SEQUENCE [LARGE SCALE GENOMIC DNA]</scope>
    <source>
        <strain evidence="2 3">DCY84</strain>
    </source>
</reference>
<dbReference type="OrthoDB" id="2619264at2"/>
<proteinExistence type="predicted"/>
<feature type="transmembrane region" description="Helical" evidence="1">
    <location>
        <begin position="12"/>
        <end position="30"/>
    </location>
</feature>
<gene>
    <name evidence="2" type="ORF">AWM70_03395</name>
</gene>
<name>A0A1B1MX29_9BACL</name>
<keyword evidence="3" id="KW-1185">Reference proteome</keyword>